<feature type="transmembrane region" description="Helical" evidence="1">
    <location>
        <begin position="76"/>
        <end position="97"/>
    </location>
</feature>
<evidence type="ECO:0000313" key="4">
    <source>
        <dbReference type="RefSeq" id="YP_009515514.1"/>
    </source>
</evidence>
<keyword evidence="2 4" id="KW-0496">Mitochondrion</keyword>
<organism evidence="2">
    <name type="scientific">Hyalella azteca</name>
    <name type="common">Amphipod</name>
    <dbReference type="NCBI Taxonomy" id="294128"/>
    <lineage>
        <taxon>Eukaryota</taxon>
        <taxon>Metazoa</taxon>
        <taxon>Ecdysozoa</taxon>
        <taxon>Arthropoda</taxon>
        <taxon>Crustacea</taxon>
        <taxon>Multicrustacea</taxon>
        <taxon>Malacostraca</taxon>
        <taxon>Eumalacostraca</taxon>
        <taxon>Peracarida</taxon>
        <taxon>Amphipoda</taxon>
        <taxon>Senticaudata</taxon>
        <taxon>Talitrida</taxon>
        <taxon>Talitroidea</taxon>
        <taxon>Hyalellidae</taxon>
        <taxon>Hyalella</taxon>
    </lineage>
</organism>
<protein>
    <submittedName>
        <fullName evidence="2 4">NADH dehydrogenase subunit 6</fullName>
    </submittedName>
</protein>
<dbReference type="KEGG" id="hazt:38169101"/>
<evidence type="ECO:0000256" key="1">
    <source>
        <dbReference type="SAM" id="Phobius"/>
    </source>
</evidence>
<evidence type="ECO:0000313" key="2">
    <source>
        <dbReference type="EMBL" id="AYB71625.1"/>
    </source>
</evidence>
<proteinExistence type="predicted"/>
<reference evidence="2 3" key="1">
    <citation type="submission" date="2018-06" db="EMBL/GenBank/DDBJ databases">
        <title>Comparative mitochondrial genome analysis of talitrids Platorchestia sp. and Trinorchestia longiramus.</title>
        <authorList>
            <person name="Patra A.K."/>
            <person name="Kim M.-S."/>
            <person name="Yoo J.-Y."/>
            <person name="Yoon M.-G."/>
            <person name="Choi J.-H."/>
            <person name="Yang Y."/>
        </authorList>
    </citation>
    <scope>NUCLEOTIDE SEQUENCE</scope>
</reference>
<keyword evidence="1" id="KW-1133">Transmembrane helix</keyword>
<feature type="transmembrane region" description="Helical" evidence="1">
    <location>
        <begin position="36"/>
        <end position="69"/>
    </location>
</feature>
<dbReference type="Proteomes" id="UP000694843">
    <property type="component" value="Mitochondrion MT"/>
</dbReference>
<sequence length="161" mass="18077">MLALWMSLCMGLVFLFLQLTAPLSLGAVVVLFSFLASLSIYLICPTAWFSLLLVLLFLSGMMVIFVYVASLAHNELYAYPFNYGLFVLILMSAASIFNDKVEWVFLNELSPTDLSPHFIVYKAYSFGVYLFTSLLIVYLFISLVVVVKLATSSELPLRAKK</sequence>
<keyword evidence="3" id="KW-1185">Reference proteome</keyword>
<reference evidence="4" key="4">
    <citation type="submission" date="2025-04" db="UniProtKB">
        <authorList>
            <consortium name="RefSeq"/>
        </authorList>
    </citation>
    <scope>IDENTIFICATION</scope>
</reference>
<feature type="transmembrane region" description="Helical" evidence="1">
    <location>
        <begin position="126"/>
        <end position="151"/>
    </location>
</feature>
<dbReference type="EMBL" id="MH542433">
    <property type="protein sequence ID" value="AYB71625.1"/>
    <property type="molecule type" value="Genomic_DNA"/>
</dbReference>
<reference evidence="3" key="3">
    <citation type="submission" date="2024-06" db="UniProtKB">
        <authorList>
            <consortium name="RefSeq"/>
        </authorList>
    </citation>
    <scope>NUCLEOTIDE SEQUENCE [LARGE SCALE GENOMIC DNA]</scope>
</reference>
<evidence type="ECO:0000313" key="3">
    <source>
        <dbReference type="Proteomes" id="UP000694843"/>
    </source>
</evidence>
<keyword evidence="1" id="KW-0812">Transmembrane</keyword>
<geneLocation type="mitochondrion" evidence="2 4"/>
<name>A0A385UKV2_HYAAZ</name>
<dbReference type="OrthoDB" id="6377199at2759"/>
<dbReference type="AlphaFoldDB" id="A0A385UKV2"/>
<gene>
    <name evidence="2" type="primary">Nad6</name>
    <name evidence="4" type="synonym">ND6</name>
    <name evidence="4" type="ORF">D9L79_mgp02</name>
</gene>
<reference evidence="3 4" key="2">
    <citation type="submission" date="2018-10" db="EMBL/GenBank/DDBJ databases">
        <authorList>
            <consortium name="NCBI Genome Project"/>
        </authorList>
    </citation>
    <scope>NUCLEOTIDE SEQUENCE [LARGE SCALE GENOMIC DNA]</scope>
</reference>
<keyword evidence="1" id="KW-0472">Membrane</keyword>
<accession>A0A385UKV2</accession>
<dbReference type="OMA" id="WFSYVLF"/>
<dbReference type="RefSeq" id="YP_009515514.1">
    <property type="nucleotide sequence ID" value="NC_039403.1"/>
</dbReference>